<evidence type="ECO:0000313" key="4">
    <source>
        <dbReference type="Proteomes" id="UP000322075"/>
    </source>
</evidence>
<feature type="transmembrane region" description="Helical" evidence="2">
    <location>
        <begin position="745"/>
        <end position="765"/>
    </location>
</feature>
<accession>A0A5C1K532</accession>
<feature type="transmembrane region" description="Helical" evidence="2">
    <location>
        <begin position="668"/>
        <end position="689"/>
    </location>
</feature>
<feature type="transmembrane region" description="Helical" evidence="2">
    <location>
        <begin position="709"/>
        <end position="733"/>
    </location>
</feature>
<proteinExistence type="predicted"/>
<reference evidence="3" key="1">
    <citation type="submission" date="2019-04" db="EMBL/GenBank/DDBJ databases">
        <authorList>
            <person name="Assadpour T."/>
            <person name="Ahmed J."/>
            <person name="Anderson S."/>
            <person name="Espinosa K."/>
            <person name="Gadsden T."/>
            <person name="Graham A."/>
            <person name="Hajjar W."/>
            <person name="Howard T."/>
            <person name="Lacafta O."/>
            <person name="Matney K."/>
            <person name="Matsen K."/>
            <person name="Osu J."/>
            <person name="Rupe E."/>
            <person name="Sang H."/>
            <person name="Wadi S."/>
            <person name="McNeal J."/>
            <person name="Temple L."/>
        </authorList>
    </citation>
    <scope>NUCLEOTIDE SEQUENCE [LARGE SCALE GENOMIC DNA]</scope>
</reference>
<keyword evidence="1" id="KW-0175">Coiled coil</keyword>
<evidence type="ECO:0000256" key="1">
    <source>
        <dbReference type="SAM" id="Coils"/>
    </source>
</evidence>
<evidence type="ECO:0000256" key="2">
    <source>
        <dbReference type="SAM" id="Phobius"/>
    </source>
</evidence>
<name>A0A5C1K532_9CAUD</name>
<organism evidence="3 4">
    <name type="scientific">Pseudomonas phage Zuri</name>
    <dbReference type="NCBI Taxonomy" id="2604899"/>
    <lineage>
        <taxon>Viruses</taxon>
        <taxon>Duplodnaviria</taxon>
        <taxon>Heunggongvirae</taxon>
        <taxon>Uroviricota</taxon>
        <taxon>Caudoviricetes</taxon>
        <taxon>Schitoviridae</taxon>
        <taxon>Zurivirus</taxon>
        <taxon>Zurivirus zuri</taxon>
    </lineage>
</organism>
<keyword evidence="2" id="KW-1133">Transmembrane helix</keyword>
<evidence type="ECO:0000313" key="3">
    <source>
        <dbReference type="EMBL" id="QEM41171.1"/>
    </source>
</evidence>
<dbReference type="Proteomes" id="UP000322075">
    <property type="component" value="Segment"/>
</dbReference>
<feature type="coiled-coil region" evidence="1">
    <location>
        <begin position="795"/>
        <end position="822"/>
    </location>
</feature>
<gene>
    <name evidence="3" type="ORF">Zuri_78</name>
</gene>
<protein>
    <submittedName>
        <fullName evidence="3">Uncharacterized protein</fullName>
    </submittedName>
</protein>
<dbReference type="EMBL" id="MK863032">
    <property type="protein sequence ID" value="QEM41171.1"/>
    <property type="molecule type" value="Genomic_DNA"/>
</dbReference>
<sequence>MGLFSSKKKVYVSSSMYNLAGDIENRVQFLPTVIATKVISHNNASMGETIQDALIKGTGIRYRGFARWARNQGYNAQLGLQSARINIGANIDHDVLAASIVPAPGFDVSIQTAEVGLADYGFWVDQWMLENHPSEVDDDYEIDFDELTDTVTMTFASDGRVYSFQPVNFDPQAQYLYFSYMLTQGQVPGPIEEGAEIIVSDPDDLPDVSDWDVSSHVVTPVSLSMNDVKTTVVSYSDGRPNETSTVNTPHTESADNVTTVYTKLVHNGLSFLGSKVTDTLYYTTIKDVVGTVTNTTTTSSSETLPGGVTKTTTVTDAVQSVGHTYSYKEDEQEITVSSWTPLKVVIYKKGDGNAAYDAMFDTPQNMGEFFPFIPVRIWNNFISEEYMPDQLPWNKKAVKRVFDKKFSFLVDQLESSESLGDIDFAYCVFGTSLNTKENAARKYIYKFFQLLNQYGQTGDAEYQAWKVKWQQENLKQERWVEWRDAQSNPLDPLFGTDEPPRATYPDAPYRRLTCRSDQFNFNMNLNYTSITESIIPGLGKPGAKVGNTWFTVASASTYKEILISGGITGDREFNDNTILMYWQDKADSYRVMAVSGLWHNYMIYGGKGVDIHGPDALNDPEESGFLIPLHEGVFRSMSLKDATQMGNAAAYMVLNSYKVVKKKWYTSTWFKVVLIVAVIIITIVTWGGAAPAGAGVLGTAASVGASIGLAGTAAIIAGAAINALAGMLIAQLIMQASVALLGPEVGAIVGAIAGVAALSMGTSLANGGTAMQGLQNMTSAVNLTKATVAAGKGYSVAVQGKIDEIQDKIEKLQTDYKDKMMEIYNAWSENLGFNKATIDISALSESARVDYVYENLETFMQRTLMTGTDIADITNGLISSFTEASITTQLP</sequence>
<keyword evidence="4" id="KW-1185">Reference proteome</keyword>
<keyword evidence="2" id="KW-0472">Membrane</keyword>
<keyword evidence="2" id="KW-0812">Transmembrane</keyword>